<dbReference type="EMBL" id="SWFT01000004">
    <property type="protein sequence ID" value="KAA8908706.1"/>
    <property type="molecule type" value="Genomic_DNA"/>
</dbReference>
<keyword evidence="7 11" id="KW-0804">Transcription</keyword>
<dbReference type="GO" id="GO:0006357">
    <property type="term" value="P:regulation of transcription by RNA polymerase II"/>
    <property type="evidence" value="ECO:0007669"/>
    <property type="project" value="InterPro"/>
</dbReference>
<evidence type="ECO:0000256" key="10">
    <source>
        <dbReference type="ARBA" id="ARBA00031259"/>
    </source>
</evidence>
<evidence type="ECO:0000256" key="4">
    <source>
        <dbReference type="ARBA" id="ARBA00020634"/>
    </source>
</evidence>
<keyword evidence="14" id="KW-1185">Reference proteome</keyword>
<evidence type="ECO:0000256" key="9">
    <source>
        <dbReference type="ARBA" id="ARBA00025687"/>
    </source>
</evidence>
<sequence>MNEALDEIQWKSPEFIQERGLHTGNVLEYFGLSPFYDRTSNNQTVIMQFQHQQVQIPQGMTFYQYLQSKLAWMNGVEYAIAYTREPDFWVIRKQRRTLGEKKITDNNNNDPPPSRTEPLEDYYVIGANIYQAPKIFDIVSSRLLASVLAMKNSMELIHDMTKFHLSDGVHSYNNKRQLQVGSGASGSSAPGTSAPNKTSGAASGAATVASTPQISGGTPAAIASVAGTNNPSSASAGISTPSAIEITASAFDNLLNNVVQSSNLGTAGAGASRISFNGSSGATTSAGDSPTEASTTSIYLDDIPLYGKGSTVEMLGLTVNPEVKQHE</sequence>
<evidence type="ECO:0000313" key="13">
    <source>
        <dbReference type="EMBL" id="KAA8908706.1"/>
    </source>
</evidence>
<keyword evidence="5 11" id="KW-0805">Transcription regulation</keyword>
<feature type="region of interest" description="Disordered" evidence="12">
    <location>
        <begin position="179"/>
        <end position="205"/>
    </location>
</feature>
<evidence type="ECO:0000256" key="12">
    <source>
        <dbReference type="SAM" id="MobiDB-lite"/>
    </source>
</evidence>
<dbReference type="GO" id="GO:0003712">
    <property type="term" value="F:transcription coregulator activity"/>
    <property type="evidence" value="ECO:0007669"/>
    <property type="project" value="InterPro"/>
</dbReference>
<dbReference type="PIRSF" id="PIRSF013286">
    <property type="entry name" value="MED6_fungi"/>
    <property type="match status" value="1"/>
</dbReference>
<dbReference type="PANTHER" id="PTHR13104">
    <property type="entry name" value="MED-6-RELATED"/>
    <property type="match status" value="1"/>
</dbReference>
<dbReference type="AlphaFoldDB" id="A0A642V4S4"/>
<evidence type="ECO:0000256" key="7">
    <source>
        <dbReference type="ARBA" id="ARBA00023163"/>
    </source>
</evidence>
<comment type="subunit">
    <text evidence="3 11">Component of the Mediator complex.</text>
</comment>
<dbReference type="InterPro" id="IPR007018">
    <property type="entry name" value="Mediator_Med6"/>
</dbReference>
<dbReference type="RefSeq" id="XP_034015134.1">
    <property type="nucleotide sequence ID" value="XM_034154493.1"/>
</dbReference>
<organism evidence="13 14">
    <name type="scientific">Diutina rugosa</name>
    <name type="common">Yeast</name>
    <name type="synonym">Candida rugosa</name>
    <dbReference type="NCBI Taxonomy" id="5481"/>
    <lineage>
        <taxon>Eukaryota</taxon>
        <taxon>Fungi</taxon>
        <taxon>Dikarya</taxon>
        <taxon>Ascomycota</taxon>
        <taxon>Saccharomycotina</taxon>
        <taxon>Pichiomycetes</taxon>
        <taxon>Debaryomycetaceae</taxon>
        <taxon>Diutina</taxon>
    </lineage>
</organism>
<evidence type="ECO:0000256" key="8">
    <source>
        <dbReference type="ARBA" id="ARBA00023242"/>
    </source>
</evidence>
<evidence type="ECO:0000256" key="2">
    <source>
        <dbReference type="ARBA" id="ARBA00007526"/>
    </source>
</evidence>
<evidence type="ECO:0000256" key="6">
    <source>
        <dbReference type="ARBA" id="ARBA00023159"/>
    </source>
</evidence>
<gene>
    <name evidence="13" type="ORF">DIURU_000019</name>
</gene>
<evidence type="ECO:0000313" key="14">
    <source>
        <dbReference type="Proteomes" id="UP000449547"/>
    </source>
</evidence>
<comment type="similarity">
    <text evidence="2 11">Belongs to the Mediator complex subunit 6 family.</text>
</comment>
<accession>A0A642V4S4</accession>
<dbReference type="OMA" id="MQRQFSQ"/>
<dbReference type="Gene3D" id="3.10.450.580">
    <property type="entry name" value="Mediator complex, subunit Med6"/>
    <property type="match status" value="1"/>
</dbReference>
<evidence type="ECO:0000256" key="1">
    <source>
        <dbReference type="ARBA" id="ARBA00004123"/>
    </source>
</evidence>
<comment type="function">
    <text evidence="9">Component of the Mediator complex, a coactivator involved in the regulated transcription of nearly all RNA polymerase II-dependent genes. Mediator functions as a bridge to convey information from gene-specific regulatory proteins to the basal RNA polymerase II transcription machinery. Mediator is recruited to promoters by direct interactions with regulatory proteins and serves as a scaffold for the assembly of a functional preinitiation complex with RNA polymerase II and the general transcription factors.</text>
</comment>
<dbReference type="VEuPathDB" id="FungiDB:DIURU_000019"/>
<evidence type="ECO:0000256" key="11">
    <source>
        <dbReference type="PIRNR" id="PIRNR013286"/>
    </source>
</evidence>
<keyword evidence="6 11" id="KW-0010">Activator</keyword>
<reference evidence="13 14" key="1">
    <citation type="submission" date="2019-07" db="EMBL/GenBank/DDBJ databases">
        <title>Genome assembly of two rare yeast pathogens: Diutina rugosa and Trichomonascus ciferrii.</title>
        <authorList>
            <person name="Mixao V."/>
            <person name="Saus E."/>
            <person name="Hansen A."/>
            <person name="Lass-Flor C."/>
            <person name="Gabaldon T."/>
        </authorList>
    </citation>
    <scope>NUCLEOTIDE SEQUENCE [LARGE SCALE GENOMIC DNA]</scope>
    <source>
        <strain evidence="13 14">CBS 613</strain>
    </source>
</reference>
<dbReference type="FunFam" id="3.10.450.580:FF:000004">
    <property type="entry name" value="Mediator of RNA polymerase II transcription subunit 6"/>
    <property type="match status" value="1"/>
</dbReference>
<dbReference type="InterPro" id="IPR038566">
    <property type="entry name" value="Mediator_Med6_sf"/>
</dbReference>
<dbReference type="OrthoDB" id="344220at2759"/>
<evidence type="ECO:0000256" key="5">
    <source>
        <dbReference type="ARBA" id="ARBA00023015"/>
    </source>
</evidence>
<comment type="caution">
    <text evidence="13">The sequence shown here is derived from an EMBL/GenBank/DDBJ whole genome shotgun (WGS) entry which is preliminary data.</text>
</comment>
<dbReference type="Pfam" id="PF04934">
    <property type="entry name" value="Med6"/>
    <property type="match status" value="1"/>
</dbReference>
<feature type="compositionally biased region" description="Low complexity" evidence="12">
    <location>
        <begin position="181"/>
        <end position="205"/>
    </location>
</feature>
<dbReference type="GeneID" id="54778672"/>
<comment type="subcellular location">
    <subcellularLocation>
        <location evidence="1 11">Nucleus</location>
    </subcellularLocation>
</comment>
<keyword evidence="8 11" id="KW-0539">Nucleus</keyword>
<dbReference type="InterPro" id="IPR016612">
    <property type="entry name" value="Mediator_Med6_fun"/>
</dbReference>
<dbReference type="GO" id="GO:0016592">
    <property type="term" value="C:mediator complex"/>
    <property type="evidence" value="ECO:0007669"/>
    <property type="project" value="InterPro"/>
</dbReference>
<proteinExistence type="inferred from homology"/>
<dbReference type="Proteomes" id="UP000449547">
    <property type="component" value="Unassembled WGS sequence"/>
</dbReference>
<name>A0A642V4S4_DIURU</name>
<evidence type="ECO:0000256" key="3">
    <source>
        <dbReference type="ARBA" id="ARBA00011837"/>
    </source>
</evidence>
<protein>
    <recommendedName>
        <fullName evidence="4 11">Mediator of RNA polymerase II transcription subunit 6</fullName>
    </recommendedName>
    <alternativeName>
        <fullName evidence="10 11">Mediator complex subunit 6</fullName>
    </alternativeName>
</protein>